<gene>
    <name evidence="1" type="ORF">EJ571_20625</name>
</gene>
<organism evidence="1 2">
    <name type="scientific">Mycobacteroides franklinii</name>
    <dbReference type="NCBI Taxonomy" id="948102"/>
    <lineage>
        <taxon>Bacteria</taxon>
        <taxon>Bacillati</taxon>
        <taxon>Actinomycetota</taxon>
        <taxon>Actinomycetes</taxon>
        <taxon>Mycobacteriales</taxon>
        <taxon>Mycobacteriaceae</taxon>
        <taxon>Mycobacteroides</taxon>
    </lineage>
</organism>
<accession>A0A4R5P6C2</accession>
<dbReference type="EMBL" id="RXLR01000019">
    <property type="protein sequence ID" value="TDH18990.1"/>
    <property type="molecule type" value="Genomic_DNA"/>
</dbReference>
<evidence type="ECO:0000313" key="2">
    <source>
        <dbReference type="Proteomes" id="UP000295627"/>
    </source>
</evidence>
<evidence type="ECO:0000313" key="1">
    <source>
        <dbReference type="EMBL" id="TDH18990.1"/>
    </source>
</evidence>
<comment type="caution">
    <text evidence="1">The sequence shown here is derived from an EMBL/GenBank/DDBJ whole genome shotgun (WGS) entry which is preliminary data.</text>
</comment>
<dbReference type="Proteomes" id="UP000295627">
    <property type="component" value="Unassembled WGS sequence"/>
</dbReference>
<name>A0A4R5P6C2_9MYCO</name>
<reference evidence="1 2" key="1">
    <citation type="journal article" date="2019" name="Sci. Rep.">
        <title>Extended insight into the Mycobacterium chelonae-abscessus complex through whole genome sequencing of Mycobacterium salmoniphilum outbreak and Mycobacterium salmoniphilum-like strains.</title>
        <authorList>
            <person name="Behra P.R.K."/>
            <person name="Das S."/>
            <person name="Pettersson B.M.F."/>
            <person name="Shirreff L."/>
            <person name="DuCote T."/>
            <person name="Jacobsson K.G."/>
            <person name="Ennis D.G."/>
            <person name="Kirsebom L.A."/>
        </authorList>
    </citation>
    <scope>NUCLEOTIDE SEQUENCE [LARGE SCALE GENOMIC DNA]</scope>
    <source>
        <strain evidence="1 2">DSM 45524</strain>
    </source>
</reference>
<dbReference type="AlphaFoldDB" id="A0A4R5P6C2"/>
<proteinExistence type="predicted"/>
<protein>
    <submittedName>
        <fullName evidence="1">Uncharacterized protein</fullName>
    </submittedName>
</protein>
<sequence length="134" mass="14751">MTAPEQHLRNVLVRYMSDALNEVGGALIPDIFRRPAIPLRVRTRGSLDRSEITMPGIELAGGSDMEPLARNVGKLILKIMRTDEVLWVAVNAHADFGGWNIDCVPLIEHMKLSTPTDAQTLKANGIDPETGQPR</sequence>
<dbReference type="RefSeq" id="WP_078332472.1">
    <property type="nucleotide sequence ID" value="NZ_MAFQ01000001.1"/>
</dbReference>